<dbReference type="InterPro" id="IPR029062">
    <property type="entry name" value="Class_I_gatase-like"/>
</dbReference>
<dbReference type="Pfam" id="PF02585">
    <property type="entry name" value="PIG-L"/>
    <property type="match status" value="1"/>
</dbReference>
<organism evidence="1 2">
    <name type="scientific">Litoribaculum gwangyangense</name>
    <dbReference type="NCBI Taxonomy" id="1130722"/>
    <lineage>
        <taxon>Bacteria</taxon>
        <taxon>Pseudomonadati</taxon>
        <taxon>Bacteroidota</taxon>
        <taxon>Flavobacteriia</taxon>
        <taxon>Flavobacteriales</taxon>
        <taxon>Flavobacteriaceae</taxon>
        <taxon>Litoribaculum</taxon>
    </lineage>
</organism>
<gene>
    <name evidence="1" type="ORF">GCM10023330_11280</name>
</gene>
<evidence type="ECO:0000313" key="2">
    <source>
        <dbReference type="Proteomes" id="UP001501433"/>
    </source>
</evidence>
<proteinExistence type="predicted"/>
<dbReference type="SUPFAM" id="SSF102588">
    <property type="entry name" value="LmbE-like"/>
    <property type="match status" value="1"/>
</dbReference>
<dbReference type="SUPFAM" id="SSF52317">
    <property type="entry name" value="Class I glutamine amidotransferase-like"/>
    <property type="match status" value="1"/>
</dbReference>
<evidence type="ECO:0000313" key="1">
    <source>
        <dbReference type="EMBL" id="GAA4806526.1"/>
    </source>
</evidence>
<evidence type="ECO:0008006" key="3">
    <source>
        <dbReference type="Google" id="ProtNLM"/>
    </source>
</evidence>
<dbReference type="Gene3D" id="3.40.50.880">
    <property type="match status" value="1"/>
</dbReference>
<dbReference type="InterPro" id="IPR003737">
    <property type="entry name" value="GlcNAc_PI_deacetylase-related"/>
</dbReference>
<accession>A0ABP9C926</accession>
<name>A0ABP9C926_9FLAO</name>
<dbReference type="Gene3D" id="3.40.50.10320">
    <property type="entry name" value="LmbE-like"/>
    <property type="match status" value="1"/>
</dbReference>
<dbReference type="Proteomes" id="UP001501433">
    <property type="component" value="Unassembled WGS sequence"/>
</dbReference>
<sequence>MLVSFLYLAVSKPTVLMQKSISLSLLLLFSIVYLQAQKPKTPSSLHIYESIQKLNFLGSVLYIAAHPDDENTRLISYMANQEKARTAYLSLTRGDGGQNLIGPEIRELLGVIRTQELLAARRIDGGEQLFTRANDFGYSKHPDETLEIWDKNQVLSDVVLAIRKFKPDVIINRFDHRTPGSTHGHHTSSAMLSFEAFDLSGDRNAYPNLAEEFGVWQPKRLFFNTGWWFYGSQENFEKADKTNLVSLDIGTYYPLKGLSNNEIASLASSQHLCQGFGRLAQRGSQEEYIEFLKGEPLTENKDVFAGIDTSWNRVKGGKAVGDILYNVEKNFNFKNPSQHLPQLLEAYKLILSINDEHWKTQKIKELKSIIEMCAGLYLEASAETNWGTPNEIINLSIEVLKRSDVAASLLSLKNSNSKVIEKNLILQNNVKYDFKETLEVDDDAKPTTPYWLTNKGSLGMYQVDNKSLIGLPETPRTYQVDFNLLINNVPITVTKEIVQRYSKPDKGELYRPFEIITEASAKITEKVIIFNTDNQRDISVVVKAGRDNLEGHVKIAHPKDWKVFPEKQKVEIKNKGEEQTLVFTVVPPKSQSEGFITPMVDIGGKIYNKELIEIAYEHIPFQTVSLPSESKLVRLDIKKKGENIAYIQGAGDVVPESLQQIGYNVRILSLEEINTETLSRFDAVVVGIRAYNTLDELKFKQQQLFDFVASGGNMIVQYNTSYRLTVENLAPYNLKLSRDRVTDEKAEVRFLNPEHELLNTPNKITHKDFEGWTQERGLYFPEDWSDEFTPILSMNDKGETPKDGSILVAKYGKGYYIYTALSFFREFPEGISGAYRLFANMLSIGKENLKLEDKLND</sequence>
<dbReference type="PANTHER" id="PTHR12993">
    <property type="entry name" value="N-ACETYLGLUCOSAMINYL-PHOSPHATIDYLINOSITOL DE-N-ACETYLASE-RELATED"/>
    <property type="match status" value="1"/>
</dbReference>
<keyword evidence="2" id="KW-1185">Reference proteome</keyword>
<dbReference type="EMBL" id="BAABJW010000002">
    <property type="protein sequence ID" value="GAA4806526.1"/>
    <property type="molecule type" value="Genomic_DNA"/>
</dbReference>
<dbReference type="PANTHER" id="PTHR12993:SF11">
    <property type="entry name" value="N-ACETYLGLUCOSAMINYL-PHOSPHATIDYLINOSITOL DE-N-ACETYLASE"/>
    <property type="match status" value="1"/>
</dbReference>
<dbReference type="InterPro" id="IPR024078">
    <property type="entry name" value="LmbE-like_dom_sf"/>
</dbReference>
<protein>
    <recommendedName>
        <fullName evidence="3">LmbE family protein</fullName>
    </recommendedName>
</protein>
<comment type="caution">
    <text evidence="1">The sequence shown here is derived from an EMBL/GenBank/DDBJ whole genome shotgun (WGS) entry which is preliminary data.</text>
</comment>
<reference evidence="2" key="1">
    <citation type="journal article" date="2019" name="Int. J. Syst. Evol. Microbiol.">
        <title>The Global Catalogue of Microorganisms (GCM) 10K type strain sequencing project: providing services to taxonomists for standard genome sequencing and annotation.</title>
        <authorList>
            <consortium name="The Broad Institute Genomics Platform"/>
            <consortium name="The Broad Institute Genome Sequencing Center for Infectious Disease"/>
            <person name="Wu L."/>
            <person name="Ma J."/>
        </authorList>
    </citation>
    <scope>NUCLEOTIDE SEQUENCE [LARGE SCALE GENOMIC DNA]</scope>
    <source>
        <strain evidence="2">JCM 18325</strain>
    </source>
</reference>